<feature type="compositionally biased region" description="Low complexity" evidence="7">
    <location>
        <begin position="100"/>
        <end position="113"/>
    </location>
</feature>
<evidence type="ECO:0000256" key="4">
    <source>
        <dbReference type="ARBA" id="ARBA00022723"/>
    </source>
</evidence>
<evidence type="ECO:0000256" key="1">
    <source>
        <dbReference type="ARBA" id="ARBA00001966"/>
    </source>
</evidence>
<dbReference type="SFLD" id="SFLDS00029">
    <property type="entry name" value="Radical_SAM"/>
    <property type="match status" value="1"/>
</dbReference>
<evidence type="ECO:0000256" key="3">
    <source>
        <dbReference type="ARBA" id="ARBA00022691"/>
    </source>
</evidence>
<feature type="region of interest" description="Disordered" evidence="7">
    <location>
        <begin position="24"/>
        <end position="128"/>
    </location>
</feature>
<evidence type="ECO:0000256" key="6">
    <source>
        <dbReference type="ARBA" id="ARBA00023014"/>
    </source>
</evidence>
<keyword evidence="4" id="KW-0479">Metal-binding</keyword>
<dbReference type="InterPro" id="IPR058240">
    <property type="entry name" value="rSAM_sf"/>
</dbReference>
<proteinExistence type="predicted"/>
<dbReference type="AlphaFoldDB" id="A0A7S3D5C7"/>
<evidence type="ECO:0000256" key="5">
    <source>
        <dbReference type="ARBA" id="ARBA00023004"/>
    </source>
</evidence>
<dbReference type="InterPro" id="IPR007197">
    <property type="entry name" value="rSAM"/>
</dbReference>
<dbReference type="PANTHER" id="PTHR30544:SF5">
    <property type="entry name" value="RADICAL SAM CORE DOMAIN-CONTAINING PROTEIN"/>
    <property type="match status" value="1"/>
</dbReference>
<reference evidence="9" key="1">
    <citation type="submission" date="2021-01" db="EMBL/GenBank/DDBJ databases">
        <authorList>
            <person name="Corre E."/>
            <person name="Pelletier E."/>
            <person name="Niang G."/>
            <person name="Scheremetjew M."/>
            <person name="Finn R."/>
            <person name="Kale V."/>
            <person name="Holt S."/>
            <person name="Cochrane G."/>
            <person name="Meng A."/>
            <person name="Brown T."/>
            <person name="Cohen L."/>
        </authorList>
    </citation>
    <scope>NUCLEOTIDE SEQUENCE</scope>
    <source>
        <strain evidence="9">NIES-2562</strain>
    </source>
</reference>
<dbReference type="PROSITE" id="PS51918">
    <property type="entry name" value="RADICAL_SAM"/>
    <property type="match status" value="1"/>
</dbReference>
<keyword evidence="2" id="KW-0004">4Fe-4S</keyword>
<feature type="domain" description="Radical SAM core" evidence="8">
    <location>
        <begin position="132"/>
        <end position="369"/>
    </location>
</feature>
<dbReference type="InterPro" id="IPR013785">
    <property type="entry name" value="Aldolase_TIM"/>
</dbReference>
<sequence>MFGGSQTRKFILSLPDHLEYEMVIMPGNEMTKRERGGEEREEQKNKKEEGDKMGESEKEEKGDERRDGREVEERGNKDAKQARKGETCDSGGDEESAMGSSRRSSVSESSTSVEVRRRQRKRGKKGRDEAGVVQQWNLCVSSQVGCRLGCAFCETGRMGLLRSLTAGEITSQVFFAKYVLGLDVKNVVFMGMGEPLDSAVIDSVFQAIRVLTEPSGFGLPASAITVSTSGCVPGIRRVMKELPFIHLAFSIHAGHDEIRTKIMPVARRYPLSELTSAIADYLQQTKWRITLQYVLLAGVNDTVTATSMLLTFLSSLPDAKNRVHVNLIPYNPQSQPLFKTPAEEEVKRVKTALRKEGYFVKIRVEKGRDKMAACGQLGNIGLKKRMLANTPASPQSGILEDW</sequence>
<feature type="compositionally biased region" description="Basic and acidic residues" evidence="7">
    <location>
        <begin position="30"/>
        <end position="87"/>
    </location>
</feature>
<keyword evidence="6" id="KW-0411">Iron-sulfur</keyword>
<dbReference type="SUPFAM" id="SSF102114">
    <property type="entry name" value="Radical SAM enzymes"/>
    <property type="match status" value="1"/>
</dbReference>
<dbReference type="Gene3D" id="3.20.20.70">
    <property type="entry name" value="Aldolase class I"/>
    <property type="match status" value="1"/>
</dbReference>
<dbReference type="GO" id="GO:0046872">
    <property type="term" value="F:metal ion binding"/>
    <property type="evidence" value="ECO:0007669"/>
    <property type="project" value="UniProtKB-KW"/>
</dbReference>
<evidence type="ECO:0000259" key="8">
    <source>
        <dbReference type="PROSITE" id="PS51918"/>
    </source>
</evidence>
<dbReference type="GO" id="GO:0008173">
    <property type="term" value="F:RNA methyltransferase activity"/>
    <property type="evidence" value="ECO:0007669"/>
    <property type="project" value="InterPro"/>
</dbReference>
<dbReference type="GO" id="GO:0070475">
    <property type="term" value="P:rRNA base methylation"/>
    <property type="evidence" value="ECO:0007669"/>
    <property type="project" value="TreeGrafter"/>
</dbReference>
<dbReference type="GO" id="GO:0005737">
    <property type="term" value="C:cytoplasm"/>
    <property type="evidence" value="ECO:0007669"/>
    <property type="project" value="UniProtKB-SubCell"/>
</dbReference>
<dbReference type="CDD" id="cd01335">
    <property type="entry name" value="Radical_SAM"/>
    <property type="match status" value="1"/>
</dbReference>
<organism evidence="9">
    <name type="scientific">Palpitomonas bilix</name>
    <dbReference type="NCBI Taxonomy" id="652834"/>
    <lineage>
        <taxon>Eukaryota</taxon>
        <taxon>Eukaryota incertae sedis</taxon>
    </lineage>
</organism>
<gene>
    <name evidence="9" type="ORF">PBIL07802_LOCUS9076</name>
</gene>
<evidence type="ECO:0000256" key="2">
    <source>
        <dbReference type="ARBA" id="ARBA00022485"/>
    </source>
</evidence>
<dbReference type="GO" id="GO:0051539">
    <property type="term" value="F:4 iron, 4 sulfur cluster binding"/>
    <property type="evidence" value="ECO:0007669"/>
    <property type="project" value="UniProtKB-KW"/>
</dbReference>
<comment type="cofactor">
    <cofactor evidence="1">
        <name>[4Fe-4S] cluster</name>
        <dbReference type="ChEBI" id="CHEBI:49883"/>
    </cofactor>
</comment>
<protein>
    <recommendedName>
        <fullName evidence="8">Radical SAM core domain-containing protein</fullName>
    </recommendedName>
</protein>
<dbReference type="Pfam" id="PF04055">
    <property type="entry name" value="Radical_SAM"/>
    <property type="match status" value="1"/>
</dbReference>
<accession>A0A7S3D5C7</accession>
<keyword evidence="3" id="KW-0949">S-adenosyl-L-methionine</keyword>
<dbReference type="GO" id="GO:0030488">
    <property type="term" value="P:tRNA methylation"/>
    <property type="evidence" value="ECO:0007669"/>
    <property type="project" value="TreeGrafter"/>
</dbReference>
<dbReference type="InterPro" id="IPR040072">
    <property type="entry name" value="Methyltransferase_A"/>
</dbReference>
<dbReference type="EMBL" id="HBIB01014061">
    <property type="protein sequence ID" value="CAE0246886.1"/>
    <property type="molecule type" value="Transcribed_RNA"/>
</dbReference>
<keyword evidence="5" id="KW-0408">Iron</keyword>
<evidence type="ECO:0000313" key="9">
    <source>
        <dbReference type="EMBL" id="CAE0246886.1"/>
    </source>
</evidence>
<dbReference type="PANTHER" id="PTHR30544">
    <property type="entry name" value="23S RRNA METHYLTRANSFERASE"/>
    <property type="match status" value="1"/>
</dbReference>
<evidence type="ECO:0000256" key="7">
    <source>
        <dbReference type="SAM" id="MobiDB-lite"/>
    </source>
</evidence>
<name>A0A7S3D5C7_9EUKA</name>